<dbReference type="Proteomes" id="UP001501676">
    <property type="component" value="Unassembled WGS sequence"/>
</dbReference>
<reference evidence="3" key="1">
    <citation type="journal article" date="2019" name="Int. J. Syst. Evol. Microbiol.">
        <title>The Global Catalogue of Microorganisms (GCM) 10K type strain sequencing project: providing services to taxonomists for standard genome sequencing and annotation.</title>
        <authorList>
            <consortium name="The Broad Institute Genomics Platform"/>
            <consortium name="The Broad Institute Genome Sequencing Center for Infectious Disease"/>
            <person name="Wu L."/>
            <person name="Ma J."/>
        </authorList>
    </citation>
    <scope>NUCLEOTIDE SEQUENCE [LARGE SCALE GENOMIC DNA]</scope>
    <source>
        <strain evidence="3">JCM 9458</strain>
    </source>
</reference>
<feature type="region of interest" description="Disordered" evidence="1">
    <location>
        <begin position="80"/>
        <end position="119"/>
    </location>
</feature>
<protein>
    <recommendedName>
        <fullName evidence="4">YtxH domain-containing protein</fullName>
    </recommendedName>
</protein>
<keyword evidence="3" id="KW-1185">Reference proteome</keyword>
<dbReference type="EMBL" id="BAAAYN010000019">
    <property type="protein sequence ID" value="GAA3387803.1"/>
    <property type="molecule type" value="Genomic_DNA"/>
</dbReference>
<comment type="caution">
    <text evidence="2">The sequence shown here is derived from an EMBL/GenBank/DDBJ whole genome shotgun (WGS) entry which is preliminary data.</text>
</comment>
<proteinExistence type="predicted"/>
<accession>A0ABP6SXH9</accession>
<evidence type="ECO:0000313" key="2">
    <source>
        <dbReference type="EMBL" id="GAA3387803.1"/>
    </source>
</evidence>
<evidence type="ECO:0008006" key="4">
    <source>
        <dbReference type="Google" id="ProtNLM"/>
    </source>
</evidence>
<name>A0ABP6SXH9_9ACTN</name>
<organism evidence="2 3">
    <name type="scientific">Cryptosporangium minutisporangium</name>
    <dbReference type="NCBI Taxonomy" id="113569"/>
    <lineage>
        <taxon>Bacteria</taxon>
        <taxon>Bacillati</taxon>
        <taxon>Actinomycetota</taxon>
        <taxon>Actinomycetes</taxon>
        <taxon>Cryptosporangiales</taxon>
        <taxon>Cryptosporangiaceae</taxon>
        <taxon>Cryptosporangium</taxon>
    </lineage>
</organism>
<gene>
    <name evidence="2" type="ORF">GCM10020369_31620</name>
</gene>
<evidence type="ECO:0000256" key="1">
    <source>
        <dbReference type="SAM" id="MobiDB-lite"/>
    </source>
</evidence>
<evidence type="ECO:0000313" key="3">
    <source>
        <dbReference type="Proteomes" id="UP001501676"/>
    </source>
</evidence>
<feature type="compositionally biased region" description="Low complexity" evidence="1">
    <location>
        <begin position="82"/>
        <end position="94"/>
    </location>
</feature>
<sequence>MRNKLLFLTGVGIGYVLGTKAGRERYEQIRRSAAKIKENPTVQEAAGVLQAQAGGLVNTAKDVANDKLGNTAIGAKVSNLLGSSTGSSTGTPSTINAGPATGAPSANTPRPAGSNGVID</sequence>
<dbReference type="RefSeq" id="WP_345728857.1">
    <property type="nucleotide sequence ID" value="NZ_BAAAYN010000019.1"/>
</dbReference>